<dbReference type="GO" id="GO:0006631">
    <property type="term" value="P:fatty acid metabolic process"/>
    <property type="evidence" value="ECO:0007669"/>
    <property type="project" value="TreeGrafter"/>
</dbReference>
<accession>I6NDS8</accession>
<evidence type="ECO:0000259" key="2">
    <source>
        <dbReference type="PROSITE" id="PS51228"/>
    </source>
</evidence>
<dbReference type="GeneID" id="11472037"/>
<sequence>MFAGPSNFYLTLPAINFKLMSDNSVDIVFEKAIATVQTLSSAKGYHALPRPPASTRIQLYALFKQSTEGDVESVIQKPSGNSDSPEFVIALKKWETWKSKEGMSSTEAKKRYIQLLINTMKTYAMGTLAAREMLSELEFLWWQASHPKEGASDYGSEPESAVLLSNSDALDPQALKIKEQIYQTLLQERDSHFERLLRSKEVAPKDPGDVRDNDPFRRIKKRLSWLVWTLFKYTYKVFKRFIAYAILSVFLVGICKLKAGQEPLELHFAAGIAAPFSDTIDRSVFSQIRNYIWYAFQIINDQLGKYKLHSVYFRID</sequence>
<keyword evidence="1" id="KW-0446">Lipid-binding</keyword>
<dbReference type="InterPro" id="IPR000582">
    <property type="entry name" value="Acyl-CoA-binding_protein"/>
</dbReference>
<dbReference type="InParanoid" id="I6NDS8"/>
<dbReference type="Gene3D" id="1.20.80.10">
    <property type="match status" value="1"/>
</dbReference>
<organism evidence="3 4">
    <name type="scientific">Eremothecium cymbalariae (strain CBS 270.75 / DBVPG 7215 / KCTC 17166 / NRRL Y-17582)</name>
    <name type="common">Yeast</name>
    <dbReference type="NCBI Taxonomy" id="931890"/>
    <lineage>
        <taxon>Eukaryota</taxon>
        <taxon>Fungi</taxon>
        <taxon>Dikarya</taxon>
        <taxon>Ascomycota</taxon>
        <taxon>Saccharomycotina</taxon>
        <taxon>Saccharomycetes</taxon>
        <taxon>Saccharomycetales</taxon>
        <taxon>Saccharomycetaceae</taxon>
        <taxon>Eremothecium</taxon>
    </lineage>
</organism>
<evidence type="ECO:0000313" key="4">
    <source>
        <dbReference type="Proteomes" id="UP000006790"/>
    </source>
</evidence>
<dbReference type="RefSeq" id="XP_003647037.1">
    <property type="nucleotide sequence ID" value="XM_003646989.1"/>
</dbReference>
<dbReference type="GO" id="GO:0000062">
    <property type="term" value="F:fatty-acyl-CoA binding"/>
    <property type="evidence" value="ECO:0007669"/>
    <property type="project" value="InterPro"/>
</dbReference>
<keyword evidence="4" id="KW-1185">Reference proteome</keyword>
<name>I6NDS8_ERECY</name>
<dbReference type="OMA" id="INTMKTY"/>
<reference evidence="3 4" key="1">
    <citation type="journal article" date="2011" name="G3 (Bethesda)">
        <title>Genome evolution in the Eremothecium clade of the Saccharomyces complex revealed by comparative genomics.</title>
        <authorList>
            <person name="Wendland J."/>
            <person name="Walther A."/>
        </authorList>
    </citation>
    <scope>NUCLEOTIDE SEQUENCE [LARGE SCALE GENOMIC DNA]</scope>
    <source>
        <strain evidence="4">CBS 270.75 / DBVPG 7215 / KCTC 17166 / NRRL Y-17582</strain>
    </source>
</reference>
<feature type="domain" description="ACB" evidence="2">
    <location>
        <begin position="25"/>
        <end position="125"/>
    </location>
</feature>
<dbReference type="PANTHER" id="PTHR23310">
    <property type="entry name" value="ACYL-COA-BINDING PROTEIN, ACBP"/>
    <property type="match status" value="1"/>
</dbReference>
<dbReference type="PROSITE" id="PS51228">
    <property type="entry name" value="ACB_2"/>
    <property type="match status" value="1"/>
</dbReference>
<dbReference type="PANTHER" id="PTHR23310:SF133">
    <property type="entry name" value="COA BINDING PROTEIN, PUTATIVE (AFU_ORTHOLOGUE AFUA_1G12300)-RELATED"/>
    <property type="match status" value="1"/>
</dbReference>
<dbReference type="KEGG" id="erc:Ecym_5473"/>
<dbReference type="EMBL" id="CP002501">
    <property type="protein sequence ID" value="AET40220.1"/>
    <property type="molecule type" value="Genomic_DNA"/>
</dbReference>
<dbReference type="AlphaFoldDB" id="I6NDS8"/>
<evidence type="ECO:0000256" key="1">
    <source>
        <dbReference type="ARBA" id="ARBA00023121"/>
    </source>
</evidence>
<dbReference type="SUPFAM" id="SSF47027">
    <property type="entry name" value="Acyl-CoA binding protein"/>
    <property type="match status" value="1"/>
</dbReference>
<protein>
    <recommendedName>
        <fullName evidence="2">ACB domain-containing protein</fullName>
    </recommendedName>
</protein>
<dbReference type="HOGENOM" id="CLU_950185_0_0_1"/>
<proteinExistence type="predicted"/>
<dbReference type="Proteomes" id="UP000006790">
    <property type="component" value="Chromosome 5"/>
</dbReference>
<dbReference type="InterPro" id="IPR014352">
    <property type="entry name" value="FERM/acyl-CoA-bd_prot_sf"/>
</dbReference>
<dbReference type="InterPro" id="IPR035984">
    <property type="entry name" value="Acyl-CoA-binding_sf"/>
</dbReference>
<gene>
    <name evidence="3" type="ordered locus">Ecym_5473</name>
</gene>
<dbReference type="STRING" id="931890.I6NDS8"/>
<dbReference type="Pfam" id="PF00887">
    <property type="entry name" value="ACBP"/>
    <property type="match status" value="1"/>
</dbReference>
<dbReference type="eggNOG" id="KOG0817">
    <property type="taxonomic scope" value="Eukaryota"/>
</dbReference>
<evidence type="ECO:0000313" key="3">
    <source>
        <dbReference type="EMBL" id="AET40220.1"/>
    </source>
</evidence>
<dbReference type="OrthoDB" id="346910at2759"/>